<name>A0A0E9QFR8_ANGAN</name>
<reference evidence="1" key="1">
    <citation type="submission" date="2014-11" db="EMBL/GenBank/DDBJ databases">
        <authorList>
            <person name="Amaro Gonzalez C."/>
        </authorList>
    </citation>
    <scope>NUCLEOTIDE SEQUENCE</scope>
</reference>
<organism evidence="1">
    <name type="scientific">Anguilla anguilla</name>
    <name type="common">European freshwater eel</name>
    <name type="synonym">Muraena anguilla</name>
    <dbReference type="NCBI Taxonomy" id="7936"/>
    <lineage>
        <taxon>Eukaryota</taxon>
        <taxon>Metazoa</taxon>
        <taxon>Chordata</taxon>
        <taxon>Craniata</taxon>
        <taxon>Vertebrata</taxon>
        <taxon>Euteleostomi</taxon>
        <taxon>Actinopterygii</taxon>
        <taxon>Neopterygii</taxon>
        <taxon>Teleostei</taxon>
        <taxon>Anguilliformes</taxon>
        <taxon>Anguillidae</taxon>
        <taxon>Anguilla</taxon>
    </lineage>
</organism>
<reference evidence="1" key="2">
    <citation type="journal article" date="2015" name="Fish Shellfish Immunol.">
        <title>Early steps in the European eel (Anguilla anguilla)-Vibrio vulnificus interaction in the gills: Role of the RtxA13 toxin.</title>
        <authorList>
            <person name="Callol A."/>
            <person name="Pajuelo D."/>
            <person name="Ebbesson L."/>
            <person name="Teles M."/>
            <person name="MacKenzie S."/>
            <person name="Amaro C."/>
        </authorList>
    </citation>
    <scope>NUCLEOTIDE SEQUENCE</scope>
</reference>
<dbReference type="EMBL" id="GBXM01092938">
    <property type="protein sequence ID" value="JAH15639.1"/>
    <property type="molecule type" value="Transcribed_RNA"/>
</dbReference>
<protein>
    <submittedName>
        <fullName evidence="1">Uncharacterized protein</fullName>
    </submittedName>
</protein>
<dbReference type="AlphaFoldDB" id="A0A0E9QFR8"/>
<evidence type="ECO:0000313" key="1">
    <source>
        <dbReference type="EMBL" id="JAH15639.1"/>
    </source>
</evidence>
<accession>A0A0E9QFR8</accession>
<proteinExistence type="predicted"/>
<sequence length="19" mass="2306">MHLNTYYSLEQQFFVKVSA</sequence>